<dbReference type="AlphaFoldDB" id="A0A310SLP1"/>
<sequence length="132" mass="14896">MTTQSQFTLGTVAYSTQSVDTLTRSISINLGRIPLAAKAQIIKISATTKRRRSYHTPQYYSQPIGRLNTYISHQTISRHIKLIKPPRQQSRESSPKNLTKTGQASRPDYQPRPTTINSVRETVTHPNSLVHP</sequence>
<keyword evidence="3" id="KW-1185">Reference proteome</keyword>
<organism evidence="2 3">
    <name type="scientific">Eufriesea mexicana</name>
    <dbReference type="NCBI Taxonomy" id="516756"/>
    <lineage>
        <taxon>Eukaryota</taxon>
        <taxon>Metazoa</taxon>
        <taxon>Ecdysozoa</taxon>
        <taxon>Arthropoda</taxon>
        <taxon>Hexapoda</taxon>
        <taxon>Insecta</taxon>
        <taxon>Pterygota</taxon>
        <taxon>Neoptera</taxon>
        <taxon>Endopterygota</taxon>
        <taxon>Hymenoptera</taxon>
        <taxon>Apocrita</taxon>
        <taxon>Aculeata</taxon>
        <taxon>Apoidea</taxon>
        <taxon>Anthophila</taxon>
        <taxon>Apidae</taxon>
        <taxon>Eufriesea</taxon>
    </lineage>
</organism>
<feature type="compositionally biased region" description="Polar residues" evidence="1">
    <location>
        <begin position="112"/>
        <end position="132"/>
    </location>
</feature>
<name>A0A310SLP1_9HYME</name>
<reference evidence="2 3" key="1">
    <citation type="submission" date="2015-07" db="EMBL/GenBank/DDBJ databases">
        <title>The genome of Eufriesea mexicana.</title>
        <authorList>
            <person name="Pan H."/>
            <person name="Kapheim K."/>
        </authorList>
    </citation>
    <scope>NUCLEOTIDE SEQUENCE [LARGE SCALE GENOMIC DNA]</scope>
    <source>
        <strain evidence="2">0111107269</strain>
        <tissue evidence="2">Whole body</tissue>
    </source>
</reference>
<evidence type="ECO:0000313" key="3">
    <source>
        <dbReference type="Proteomes" id="UP000250275"/>
    </source>
</evidence>
<feature type="compositionally biased region" description="Polar residues" evidence="1">
    <location>
        <begin position="95"/>
        <end position="104"/>
    </location>
</feature>
<proteinExistence type="predicted"/>
<gene>
    <name evidence="2" type="ORF">WN48_06717</name>
</gene>
<evidence type="ECO:0000313" key="2">
    <source>
        <dbReference type="EMBL" id="OAD54479.1"/>
    </source>
</evidence>
<dbReference type="EMBL" id="KQ764553">
    <property type="protein sequence ID" value="OAD54479.1"/>
    <property type="molecule type" value="Genomic_DNA"/>
</dbReference>
<feature type="region of interest" description="Disordered" evidence="1">
    <location>
        <begin position="81"/>
        <end position="132"/>
    </location>
</feature>
<accession>A0A310SLP1</accession>
<evidence type="ECO:0000256" key="1">
    <source>
        <dbReference type="SAM" id="MobiDB-lite"/>
    </source>
</evidence>
<dbReference type="Proteomes" id="UP000250275">
    <property type="component" value="Unassembled WGS sequence"/>
</dbReference>
<protein>
    <submittedName>
        <fullName evidence="2">Uncharacterized protein</fullName>
    </submittedName>
</protein>